<name>A0ACA9R935_9GLOM</name>
<comment type="caution">
    <text evidence="1">The sequence shown here is derived from an EMBL/GenBank/DDBJ whole genome shotgun (WGS) entry which is preliminary data.</text>
</comment>
<proteinExistence type="predicted"/>
<protein>
    <submittedName>
        <fullName evidence="1">7406_t:CDS:1</fullName>
    </submittedName>
</protein>
<gene>
    <name evidence="1" type="ORF">RPERSI_LOCUS17830</name>
</gene>
<accession>A0ACA9R935</accession>
<dbReference type="Proteomes" id="UP000789920">
    <property type="component" value="Unassembled WGS sequence"/>
</dbReference>
<dbReference type="EMBL" id="CAJVQC010046216">
    <property type="protein sequence ID" value="CAG8782667.1"/>
    <property type="molecule type" value="Genomic_DNA"/>
</dbReference>
<organism evidence="1 2">
    <name type="scientific">Racocetra persica</name>
    <dbReference type="NCBI Taxonomy" id="160502"/>
    <lineage>
        <taxon>Eukaryota</taxon>
        <taxon>Fungi</taxon>
        <taxon>Fungi incertae sedis</taxon>
        <taxon>Mucoromycota</taxon>
        <taxon>Glomeromycotina</taxon>
        <taxon>Glomeromycetes</taxon>
        <taxon>Diversisporales</taxon>
        <taxon>Gigasporaceae</taxon>
        <taxon>Racocetra</taxon>
    </lineage>
</organism>
<keyword evidence="2" id="KW-1185">Reference proteome</keyword>
<evidence type="ECO:0000313" key="1">
    <source>
        <dbReference type="EMBL" id="CAG8782667.1"/>
    </source>
</evidence>
<feature type="non-terminal residue" evidence="1">
    <location>
        <position position="1"/>
    </location>
</feature>
<sequence length="57" mass="6547">VGLWTKVRSTGLINWTTGLINWTTGLINWTTGLINWTTGPISPVPVQFYWTYKRAQH</sequence>
<reference evidence="1" key="1">
    <citation type="submission" date="2021-06" db="EMBL/GenBank/DDBJ databases">
        <authorList>
            <person name="Kallberg Y."/>
            <person name="Tangrot J."/>
            <person name="Rosling A."/>
        </authorList>
    </citation>
    <scope>NUCLEOTIDE SEQUENCE</scope>
    <source>
        <strain evidence="1">MA461A</strain>
    </source>
</reference>
<evidence type="ECO:0000313" key="2">
    <source>
        <dbReference type="Proteomes" id="UP000789920"/>
    </source>
</evidence>